<dbReference type="InterPro" id="IPR018142">
    <property type="entry name" value="Somatostatin/Cortistatin_C"/>
</dbReference>
<proteinExistence type="inferred from homology"/>
<dbReference type="KEGG" id="ccar:109093687"/>
<keyword evidence="4" id="KW-0964">Secreted</keyword>
<feature type="domain" description="Somatostatin/Cortistatin C-terminal" evidence="9">
    <location>
        <begin position="90"/>
        <end position="107"/>
    </location>
</feature>
<dbReference type="GO" id="GO:0030334">
    <property type="term" value="P:regulation of cell migration"/>
    <property type="evidence" value="ECO:0007669"/>
    <property type="project" value="TreeGrafter"/>
</dbReference>
<dbReference type="OrthoDB" id="9948948at2759"/>
<keyword evidence="6" id="KW-0372">Hormone</keyword>
<dbReference type="RefSeq" id="XP_042615600.1">
    <property type="nucleotide sequence ID" value="XM_042759666.1"/>
</dbReference>
<evidence type="ECO:0000313" key="10">
    <source>
        <dbReference type="RefSeq" id="XP_042615600.1"/>
    </source>
</evidence>
<dbReference type="InterPro" id="IPR004250">
    <property type="entry name" value="Somatostatin"/>
</dbReference>
<accession>A0A9Q9Y8I5</accession>
<name>A0A9Q9Y8I5_CYPCA</name>
<protein>
    <submittedName>
        <fullName evidence="10">Somatostatin-1A</fullName>
    </submittedName>
</protein>
<keyword evidence="8" id="KW-0732">Signal</keyword>
<dbReference type="GeneID" id="109093687"/>
<dbReference type="CTD" id="793347"/>
<keyword evidence="5" id="KW-0165">Cleavage on pair of basic residues</keyword>
<reference evidence="10" key="1">
    <citation type="submission" date="2025-08" db="UniProtKB">
        <authorList>
            <consortium name="RefSeq"/>
        </authorList>
    </citation>
    <scope>IDENTIFICATION</scope>
    <source>
        <tissue evidence="10">Muscle</tissue>
    </source>
</reference>
<comment type="similarity">
    <text evidence="3">Belongs to the somatostatin family.</text>
</comment>
<dbReference type="Proteomes" id="UP001155660">
    <property type="component" value="Chromosome A7"/>
</dbReference>
<dbReference type="GO" id="GO:0005179">
    <property type="term" value="F:hormone activity"/>
    <property type="evidence" value="ECO:0007669"/>
    <property type="project" value="UniProtKB-KW"/>
</dbReference>
<evidence type="ECO:0000259" key="9">
    <source>
        <dbReference type="Pfam" id="PF03002"/>
    </source>
</evidence>
<feature type="signal peptide" evidence="8">
    <location>
        <begin position="1"/>
        <end position="23"/>
    </location>
</feature>
<feature type="chain" id="PRO_5040346895" evidence="8">
    <location>
        <begin position="24"/>
        <end position="107"/>
    </location>
</feature>
<evidence type="ECO:0000256" key="5">
    <source>
        <dbReference type="ARBA" id="ARBA00022685"/>
    </source>
</evidence>
<evidence type="ECO:0000256" key="6">
    <source>
        <dbReference type="ARBA" id="ARBA00022702"/>
    </source>
</evidence>
<comment type="function">
    <text evidence="1">Somatostatin inhibits the release of somatotropin.</text>
</comment>
<sequence length="107" mass="12206">MFSPLQVVLATLSMSLLLCSVSSAPRGDMLLQLLRSEMDPKENELQDFSRLLLLKQLSESVAPEEKDALESIDDLEARNEVVRQIPLSQRERKAGCRNFYWKTFTSC</sequence>
<dbReference type="GO" id="GO:0005615">
    <property type="term" value="C:extracellular space"/>
    <property type="evidence" value="ECO:0007669"/>
    <property type="project" value="TreeGrafter"/>
</dbReference>
<organism evidence="10">
    <name type="scientific">Cyprinus carpio</name>
    <name type="common">Common carp</name>
    <dbReference type="NCBI Taxonomy" id="7962"/>
    <lineage>
        <taxon>Eukaryota</taxon>
        <taxon>Metazoa</taxon>
        <taxon>Chordata</taxon>
        <taxon>Craniata</taxon>
        <taxon>Vertebrata</taxon>
        <taxon>Euteleostomi</taxon>
        <taxon>Actinopterygii</taxon>
        <taxon>Neopterygii</taxon>
        <taxon>Teleostei</taxon>
        <taxon>Ostariophysi</taxon>
        <taxon>Cypriniformes</taxon>
        <taxon>Cyprinidae</taxon>
        <taxon>Cyprininae</taxon>
        <taxon>Cyprinus</taxon>
    </lineage>
</organism>
<dbReference type="Pfam" id="PF03002">
    <property type="entry name" value="Somatostatin"/>
    <property type="match status" value="1"/>
</dbReference>
<keyword evidence="7" id="KW-1015">Disulfide bond</keyword>
<evidence type="ECO:0000256" key="2">
    <source>
        <dbReference type="ARBA" id="ARBA00004613"/>
    </source>
</evidence>
<evidence type="ECO:0000256" key="7">
    <source>
        <dbReference type="ARBA" id="ARBA00023157"/>
    </source>
</evidence>
<evidence type="ECO:0000256" key="3">
    <source>
        <dbReference type="ARBA" id="ARBA00008327"/>
    </source>
</evidence>
<evidence type="ECO:0000256" key="8">
    <source>
        <dbReference type="SAM" id="SignalP"/>
    </source>
</evidence>
<comment type="subcellular location">
    <subcellularLocation>
        <location evidence="2">Secreted</location>
    </subcellularLocation>
</comment>
<evidence type="ECO:0000256" key="1">
    <source>
        <dbReference type="ARBA" id="ARBA00003524"/>
    </source>
</evidence>
<gene>
    <name evidence="10" type="primary">sst5</name>
</gene>
<dbReference type="PANTHER" id="PTHR10558:SF2">
    <property type="entry name" value="SOMATOSTATIN"/>
    <property type="match status" value="1"/>
</dbReference>
<evidence type="ECO:0000256" key="4">
    <source>
        <dbReference type="ARBA" id="ARBA00022525"/>
    </source>
</evidence>
<dbReference type="AlphaFoldDB" id="A0A9Q9Y8I5"/>
<dbReference type="PANTHER" id="PTHR10558">
    <property type="entry name" value="SOMATOSTATIN"/>
    <property type="match status" value="1"/>
</dbReference>